<evidence type="ECO:0000313" key="2">
    <source>
        <dbReference type="EMBL" id="OXM54460.1"/>
    </source>
</evidence>
<reference evidence="2 3" key="1">
    <citation type="submission" date="2017-07" db="EMBL/GenBank/DDBJ databases">
        <title>Amycolatopsis alba DSM 44262 Genome sequencing and assembly.</title>
        <authorList>
            <person name="Kaur N."/>
            <person name="Mayilraj S."/>
        </authorList>
    </citation>
    <scope>NUCLEOTIDE SEQUENCE [LARGE SCALE GENOMIC DNA]</scope>
    <source>
        <strain evidence="2 3">DSM 44262</strain>
    </source>
</reference>
<evidence type="ECO:0000313" key="3">
    <source>
        <dbReference type="Proteomes" id="UP000215563"/>
    </source>
</evidence>
<feature type="domain" description="RES" evidence="1">
    <location>
        <begin position="212"/>
        <end position="367"/>
    </location>
</feature>
<evidence type="ECO:0000259" key="1">
    <source>
        <dbReference type="SMART" id="SM00953"/>
    </source>
</evidence>
<dbReference type="Proteomes" id="UP000215563">
    <property type="component" value="Unassembled WGS sequence"/>
</dbReference>
<protein>
    <submittedName>
        <fullName evidence="2">RES domain-containing protein</fullName>
    </submittedName>
</protein>
<accession>A0A229S6E5</accession>
<keyword evidence="3" id="KW-1185">Reference proteome</keyword>
<gene>
    <name evidence="2" type="ORF">CFP75_05170</name>
</gene>
<dbReference type="Pfam" id="PF08808">
    <property type="entry name" value="RES"/>
    <property type="match status" value="1"/>
</dbReference>
<dbReference type="InterPro" id="IPR014914">
    <property type="entry name" value="RES_dom"/>
</dbReference>
<proteinExistence type="predicted"/>
<dbReference type="OrthoDB" id="1425103at2"/>
<comment type="caution">
    <text evidence="2">The sequence shown here is derived from an EMBL/GenBank/DDBJ whole genome shotgun (WGS) entry which is preliminary data.</text>
</comment>
<dbReference type="SMART" id="SM00953">
    <property type="entry name" value="RES"/>
    <property type="match status" value="1"/>
</dbReference>
<sequence>MGADYHSALEEYAAEQENLKHPETRVCVTCVLDADLWRRAGDDVVHATCAFCGQAQSCTTFHELAGVVESVVDEWYSTVAESGAYHDEGELSETTHDIKDIVDDILDGAVCANLFPVLSAYIADRDGTDYGWVKKSDLWATVYDFTASHWKSLAHKLKKAGEPRDSAATEHLPEETAGLLTEIRQVALLYDTFQMSSPALWRCRPWNTFPLVAKELGSPPLGRGNHGRMTTKGHSAFYGSKTLACAVREVSQGDDVPFAAGRFTPSREICNLDIFETPDRPSIFSEDGRERREALDFLDRFAETMSEPKYDDDPRHYAPTQVFVKFLLDGPETIRPEAIRFKSSLDGNDNEENWVVFDDNEHCVDKPRKTTELHLILDAGSAQRHPSSTDFLNGSS</sequence>
<dbReference type="AlphaFoldDB" id="A0A229S6E5"/>
<dbReference type="InterPro" id="IPR041206">
    <property type="entry name" value="HEPN/RES_NTD1"/>
</dbReference>
<name>A0A229S6E5_AMYAL</name>
<dbReference type="RefSeq" id="WP_020634996.1">
    <property type="nucleotide sequence ID" value="NZ_KB913032.1"/>
</dbReference>
<dbReference type="EMBL" id="NMQU01000013">
    <property type="protein sequence ID" value="OXM54460.1"/>
    <property type="molecule type" value="Genomic_DNA"/>
</dbReference>
<organism evidence="2 3">
    <name type="scientific">Amycolatopsis alba DSM 44262</name>
    <dbReference type="NCBI Taxonomy" id="1125972"/>
    <lineage>
        <taxon>Bacteria</taxon>
        <taxon>Bacillati</taxon>
        <taxon>Actinomycetota</taxon>
        <taxon>Actinomycetes</taxon>
        <taxon>Pseudonocardiales</taxon>
        <taxon>Pseudonocardiaceae</taxon>
        <taxon>Amycolatopsis</taxon>
    </lineage>
</organism>
<dbReference type="Pfam" id="PF18870">
    <property type="entry name" value="HEPN_RES_NTD1"/>
    <property type="match status" value="1"/>
</dbReference>